<organism evidence="1 2">
    <name type="scientific">Electrophorus electricus</name>
    <name type="common">Electric eel</name>
    <name type="synonym">Gymnotus electricus</name>
    <dbReference type="NCBI Taxonomy" id="8005"/>
    <lineage>
        <taxon>Eukaryota</taxon>
        <taxon>Metazoa</taxon>
        <taxon>Chordata</taxon>
        <taxon>Craniata</taxon>
        <taxon>Vertebrata</taxon>
        <taxon>Euteleostomi</taxon>
        <taxon>Actinopterygii</taxon>
        <taxon>Neopterygii</taxon>
        <taxon>Teleostei</taxon>
        <taxon>Ostariophysi</taxon>
        <taxon>Gymnotiformes</taxon>
        <taxon>Gymnotoidei</taxon>
        <taxon>Gymnotidae</taxon>
        <taxon>Electrophorus</taxon>
    </lineage>
</organism>
<reference evidence="1" key="5">
    <citation type="submission" date="2025-09" db="UniProtKB">
        <authorList>
            <consortium name="Ensembl"/>
        </authorList>
    </citation>
    <scope>IDENTIFICATION</scope>
</reference>
<proteinExistence type="predicted"/>
<reference evidence="2" key="2">
    <citation type="journal article" date="2017" name="Sci. Adv.">
        <title>A tail of two voltages: Proteomic comparison of the three electric organs of the electric eel.</title>
        <authorList>
            <person name="Traeger L.L."/>
            <person name="Sabat G."/>
            <person name="Barrett-Wilt G.A."/>
            <person name="Wells G.B."/>
            <person name="Sussman M.R."/>
        </authorList>
    </citation>
    <scope>NUCLEOTIDE SEQUENCE [LARGE SCALE GENOMIC DNA]</scope>
</reference>
<reference evidence="1" key="4">
    <citation type="submission" date="2025-08" db="UniProtKB">
        <authorList>
            <consortium name="Ensembl"/>
        </authorList>
    </citation>
    <scope>IDENTIFICATION</scope>
</reference>
<reference evidence="2" key="1">
    <citation type="journal article" date="2014" name="Science">
        <title>Nonhuman genetics. Genomic basis for the convergent evolution of electric organs.</title>
        <authorList>
            <person name="Gallant J.R."/>
            <person name="Traeger L.L."/>
            <person name="Volkening J.D."/>
            <person name="Moffett H."/>
            <person name="Chen P.H."/>
            <person name="Novina C.D."/>
            <person name="Phillips G.N.Jr."/>
            <person name="Anand R."/>
            <person name="Wells G.B."/>
            <person name="Pinch M."/>
            <person name="Guth R."/>
            <person name="Unguez G.A."/>
            <person name="Albert J.S."/>
            <person name="Zakon H.H."/>
            <person name="Samanta M.P."/>
            <person name="Sussman M.R."/>
        </authorList>
    </citation>
    <scope>NUCLEOTIDE SEQUENCE [LARGE SCALE GENOMIC DNA]</scope>
</reference>
<dbReference type="Proteomes" id="UP000314983">
    <property type="component" value="Chromosome 16"/>
</dbReference>
<sequence>MLFSVNAYMFTRRHYLDSSTPALGYCIWYSSTRRINHGHESNKAQVVNGEVQHLSVKCKALRELQMVEVEPRVSTASRFFTRQFFLAIRLAVRVKQTYKRKLSK</sequence>
<dbReference type="OMA" id="RHTESTC"/>
<evidence type="ECO:0000313" key="1">
    <source>
        <dbReference type="Ensembl" id="ENSEEEP00000029907.1"/>
    </source>
</evidence>
<dbReference type="Ensembl" id="ENSEEET00000030257.2">
    <property type="protein sequence ID" value="ENSEEEP00000029907.1"/>
    <property type="gene ID" value="ENSEEEG00000014323.2"/>
</dbReference>
<accession>A0A4W4FZY1</accession>
<reference evidence="1" key="3">
    <citation type="submission" date="2020-05" db="EMBL/GenBank/DDBJ databases">
        <title>Electrophorus electricus (electric eel) genome, fEleEle1, primary haplotype.</title>
        <authorList>
            <person name="Myers G."/>
            <person name="Meyer A."/>
            <person name="Fedrigo O."/>
            <person name="Formenti G."/>
            <person name="Rhie A."/>
            <person name="Tracey A."/>
            <person name="Sims Y."/>
            <person name="Jarvis E.D."/>
        </authorList>
    </citation>
    <scope>NUCLEOTIDE SEQUENCE [LARGE SCALE GENOMIC DNA]</scope>
</reference>
<name>A0A4W4FZY1_ELEEL</name>
<dbReference type="AlphaFoldDB" id="A0A4W4FZY1"/>
<protein>
    <submittedName>
        <fullName evidence="1">Uncharacterized protein</fullName>
    </submittedName>
</protein>
<evidence type="ECO:0000313" key="2">
    <source>
        <dbReference type="Proteomes" id="UP000314983"/>
    </source>
</evidence>
<dbReference type="GeneTree" id="ENSGT01120000276720"/>
<keyword evidence="2" id="KW-1185">Reference proteome</keyword>